<comment type="similarity">
    <text evidence="1 5">Belongs to the acetyltransferase family. RimI subfamily.</text>
</comment>
<evidence type="ECO:0000256" key="1">
    <source>
        <dbReference type="ARBA" id="ARBA00005395"/>
    </source>
</evidence>
<organism evidence="7 8">
    <name type="scientific">Eubacterium oxidoreducens</name>
    <dbReference type="NCBI Taxonomy" id="1732"/>
    <lineage>
        <taxon>Bacteria</taxon>
        <taxon>Bacillati</taxon>
        <taxon>Bacillota</taxon>
        <taxon>Clostridia</taxon>
        <taxon>Eubacteriales</taxon>
        <taxon>Eubacteriaceae</taxon>
        <taxon>Eubacterium</taxon>
    </lineage>
</organism>
<dbReference type="EMBL" id="FMXR01000030">
    <property type="protein sequence ID" value="SDB36553.1"/>
    <property type="molecule type" value="Genomic_DNA"/>
</dbReference>
<evidence type="ECO:0000256" key="5">
    <source>
        <dbReference type="RuleBase" id="RU363094"/>
    </source>
</evidence>
<gene>
    <name evidence="7" type="ORF">SAMN02910417_02693</name>
</gene>
<accession>A0A1G6CUJ5</accession>
<dbReference type="OrthoDB" id="9797806at2"/>
<reference evidence="7 8" key="1">
    <citation type="submission" date="2016-10" db="EMBL/GenBank/DDBJ databases">
        <authorList>
            <person name="de Groot N.N."/>
        </authorList>
    </citation>
    <scope>NUCLEOTIDE SEQUENCE [LARGE SCALE GENOMIC DNA]</scope>
    <source>
        <strain evidence="7 8">DSM 3217</strain>
    </source>
</reference>
<comment type="function">
    <text evidence="5">Acetylates the N-terminal alanine of ribosomal protein bS18.</text>
</comment>
<dbReference type="PANTHER" id="PTHR43420">
    <property type="entry name" value="ACETYLTRANSFERASE"/>
    <property type="match status" value="1"/>
</dbReference>
<evidence type="ECO:0000313" key="8">
    <source>
        <dbReference type="Proteomes" id="UP000199228"/>
    </source>
</evidence>
<dbReference type="InterPro" id="IPR000182">
    <property type="entry name" value="GNAT_dom"/>
</dbReference>
<dbReference type="CDD" id="cd04301">
    <property type="entry name" value="NAT_SF"/>
    <property type="match status" value="1"/>
</dbReference>
<evidence type="ECO:0000313" key="7">
    <source>
        <dbReference type="EMBL" id="SDB36553.1"/>
    </source>
</evidence>
<keyword evidence="4" id="KW-0012">Acyltransferase</keyword>
<comment type="subcellular location">
    <subcellularLocation>
        <location evidence="5">Cytoplasm</location>
    </subcellularLocation>
</comment>
<dbReference type="InterPro" id="IPR050680">
    <property type="entry name" value="YpeA/RimI_acetyltransf"/>
</dbReference>
<dbReference type="InterPro" id="IPR016181">
    <property type="entry name" value="Acyl_CoA_acyltransferase"/>
</dbReference>
<evidence type="ECO:0000259" key="6">
    <source>
        <dbReference type="PROSITE" id="PS51186"/>
    </source>
</evidence>
<dbReference type="AlphaFoldDB" id="A0A1G6CUJ5"/>
<dbReference type="InterPro" id="IPR006464">
    <property type="entry name" value="AcTrfase_RimI/Ard1"/>
</dbReference>
<protein>
    <recommendedName>
        <fullName evidence="5">[Ribosomal protein bS18]-alanine N-acetyltransferase</fullName>
        <ecNumber evidence="5">2.3.1.266</ecNumber>
    </recommendedName>
</protein>
<dbReference type="Gene3D" id="3.40.630.30">
    <property type="match status" value="1"/>
</dbReference>
<keyword evidence="8" id="KW-1185">Reference proteome</keyword>
<proteinExistence type="inferred from homology"/>
<evidence type="ECO:0000256" key="2">
    <source>
        <dbReference type="ARBA" id="ARBA00022490"/>
    </source>
</evidence>
<dbReference type="Pfam" id="PF00583">
    <property type="entry name" value="Acetyltransf_1"/>
    <property type="match status" value="1"/>
</dbReference>
<dbReference type="PROSITE" id="PS51186">
    <property type="entry name" value="GNAT"/>
    <property type="match status" value="1"/>
</dbReference>
<dbReference type="GO" id="GO:0005737">
    <property type="term" value="C:cytoplasm"/>
    <property type="evidence" value="ECO:0007669"/>
    <property type="project" value="UniProtKB-SubCell"/>
</dbReference>
<dbReference type="EC" id="2.3.1.266" evidence="5"/>
<name>A0A1G6CUJ5_EUBOX</name>
<dbReference type="Proteomes" id="UP000199228">
    <property type="component" value="Unassembled WGS sequence"/>
</dbReference>
<dbReference type="NCBIfam" id="TIGR01575">
    <property type="entry name" value="rimI"/>
    <property type="match status" value="1"/>
</dbReference>
<dbReference type="PANTHER" id="PTHR43420:SF44">
    <property type="entry name" value="ACETYLTRANSFERASE YPEA"/>
    <property type="match status" value="1"/>
</dbReference>
<keyword evidence="3 7" id="KW-0808">Transferase</keyword>
<evidence type="ECO:0000256" key="4">
    <source>
        <dbReference type="ARBA" id="ARBA00023315"/>
    </source>
</evidence>
<comment type="catalytic activity">
    <reaction evidence="5">
        <text>N-terminal L-alanyl-[ribosomal protein bS18] + acetyl-CoA = N-terminal N(alpha)-acetyl-L-alanyl-[ribosomal protein bS18] + CoA + H(+)</text>
        <dbReference type="Rhea" id="RHEA:43756"/>
        <dbReference type="Rhea" id="RHEA-COMP:10676"/>
        <dbReference type="Rhea" id="RHEA-COMP:10677"/>
        <dbReference type="ChEBI" id="CHEBI:15378"/>
        <dbReference type="ChEBI" id="CHEBI:57287"/>
        <dbReference type="ChEBI" id="CHEBI:57288"/>
        <dbReference type="ChEBI" id="CHEBI:64718"/>
        <dbReference type="ChEBI" id="CHEBI:83683"/>
        <dbReference type="EC" id="2.3.1.266"/>
    </reaction>
</comment>
<evidence type="ECO:0000256" key="3">
    <source>
        <dbReference type="ARBA" id="ARBA00022679"/>
    </source>
</evidence>
<dbReference type="GO" id="GO:0008999">
    <property type="term" value="F:protein-N-terminal-alanine acetyltransferase activity"/>
    <property type="evidence" value="ECO:0007669"/>
    <property type="project" value="UniProtKB-EC"/>
</dbReference>
<dbReference type="SUPFAM" id="SSF55729">
    <property type="entry name" value="Acyl-CoA N-acyltransferases (Nat)"/>
    <property type="match status" value="1"/>
</dbReference>
<dbReference type="RefSeq" id="WP_090174848.1">
    <property type="nucleotide sequence ID" value="NZ_FMXR01000030.1"/>
</dbReference>
<feature type="domain" description="N-acetyltransferase" evidence="6">
    <location>
        <begin position="1"/>
        <end position="144"/>
    </location>
</feature>
<sequence length="148" mass="16823">MIRKATLKDLDQIVMLENAIFKDNWTKQSFQAAMDMEDTLFLVAAEGMTVVGYALLYAAADEADITKVAVAPMQRRKGYGANLVMQLVVQGKTRGVHHYYLEVRDSNEPARAMYKRIGFEEVGTRKNYYDEPKEDAVIMKFEVGVKEC</sequence>
<dbReference type="STRING" id="1732.SAMN02910417_02693"/>
<keyword evidence="2 5" id="KW-0963">Cytoplasm</keyword>